<feature type="compositionally biased region" description="Basic and acidic residues" evidence="1">
    <location>
        <begin position="113"/>
        <end position="126"/>
    </location>
</feature>
<dbReference type="Proteomes" id="UP001396334">
    <property type="component" value="Unassembled WGS sequence"/>
</dbReference>
<keyword evidence="3" id="KW-1185">Reference proteome</keyword>
<organism evidence="2 3">
    <name type="scientific">Hibiscus sabdariffa</name>
    <name type="common">roselle</name>
    <dbReference type="NCBI Taxonomy" id="183260"/>
    <lineage>
        <taxon>Eukaryota</taxon>
        <taxon>Viridiplantae</taxon>
        <taxon>Streptophyta</taxon>
        <taxon>Embryophyta</taxon>
        <taxon>Tracheophyta</taxon>
        <taxon>Spermatophyta</taxon>
        <taxon>Magnoliopsida</taxon>
        <taxon>eudicotyledons</taxon>
        <taxon>Gunneridae</taxon>
        <taxon>Pentapetalae</taxon>
        <taxon>rosids</taxon>
        <taxon>malvids</taxon>
        <taxon>Malvales</taxon>
        <taxon>Malvaceae</taxon>
        <taxon>Malvoideae</taxon>
        <taxon>Hibiscus</taxon>
    </lineage>
</organism>
<sequence>MGSNAGTKETRSNLTASGGGEVTAFESFQFTNEIHRLILAPTTDNVSSFTALLELPPPQAVELLHSPDSPKLITASPPNVEDFEGSFRFPSKSSLIEQDARFSVFSGETNNSNEKRNSLESCKRQS</sequence>
<evidence type="ECO:0000313" key="3">
    <source>
        <dbReference type="Proteomes" id="UP001396334"/>
    </source>
</evidence>
<evidence type="ECO:0000256" key="1">
    <source>
        <dbReference type="SAM" id="MobiDB-lite"/>
    </source>
</evidence>
<proteinExistence type="predicted"/>
<dbReference type="EMBL" id="JBBPBN010000289">
    <property type="protein sequence ID" value="KAK8490195.1"/>
    <property type="molecule type" value="Genomic_DNA"/>
</dbReference>
<protein>
    <submittedName>
        <fullName evidence="2">Uncharacterized protein</fullName>
    </submittedName>
</protein>
<gene>
    <name evidence="2" type="ORF">V6N11_028910</name>
</gene>
<feature type="region of interest" description="Disordered" evidence="1">
    <location>
        <begin position="106"/>
        <end position="126"/>
    </location>
</feature>
<accession>A0ABR2AAS3</accession>
<comment type="caution">
    <text evidence="2">The sequence shown here is derived from an EMBL/GenBank/DDBJ whole genome shotgun (WGS) entry which is preliminary data.</text>
</comment>
<reference evidence="2 3" key="1">
    <citation type="journal article" date="2024" name="G3 (Bethesda)">
        <title>Genome assembly of Hibiscus sabdariffa L. provides insights into metabolisms of medicinal natural products.</title>
        <authorList>
            <person name="Kim T."/>
        </authorList>
    </citation>
    <scope>NUCLEOTIDE SEQUENCE [LARGE SCALE GENOMIC DNA]</scope>
    <source>
        <strain evidence="2">TK-2024</strain>
        <tissue evidence="2">Old leaves</tissue>
    </source>
</reference>
<evidence type="ECO:0000313" key="2">
    <source>
        <dbReference type="EMBL" id="KAK8490195.1"/>
    </source>
</evidence>
<name>A0ABR2AAS3_9ROSI</name>